<protein>
    <recommendedName>
        <fullName evidence="4">Transmembrane protein</fullName>
    </recommendedName>
</protein>
<dbReference type="EMBL" id="AP014609">
    <property type="protein sequence ID" value="BAR92291.1"/>
    <property type="molecule type" value="Genomic_DNA"/>
</dbReference>
<feature type="transmembrane region" description="Helical" evidence="1">
    <location>
        <begin position="102"/>
        <end position="121"/>
    </location>
</feature>
<dbReference type="Proteomes" id="UP000217805">
    <property type="component" value="Chromosome"/>
</dbReference>
<evidence type="ECO:0000256" key="1">
    <source>
        <dbReference type="SAM" id="Phobius"/>
    </source>
</evidence>
<feature type="transmembrane region" description="Helical" evidence="1">
    <location>
        <begin position="66"/>
        <end position="87"/>
    </location>
</feature>
<evidence type="ECO:0000313" key="2">
    <source>
        <dbReference type="EMBL" id="BAR92291.1"/>
    </source>
</evidence>
<proteinExistence type="predicted"/>
<feature type="transmembrane region" description="Helical" evidence="1">
    <location>
        <begin position="7"/>
        <end position="27"/>
    </location>
</feature>
<evidence type="ECO:0008006" key="4">
    <source>
        <dbReference type="Google" id="ProtNLM"/>
    </source>
</evidence>
<evidence type="ECO:0000313" key="3">
    <source>
        <dbReference type="Proteomes" id="UP000217805"/>
    </source>
</evidence>
<keyword evidence="1" id="KW-0472">Membrane</keyword>
<sequence length="122" mass="14658">MIKKIAIYNLLIFCFSLAHIISSTIFFKTDFPFVLKIYVFLFPVNSLFSIFSLFFTRKKSKNTPYIYILCSTMKLFFSIFVFFYSIIDCYGESNFSLLLKSFIHFIFSYFMILFFRVIFLLN</sequence>
<keyword evidence="1" id="KW-1133">Transmembrane helix</keyword>
<gene>
    <name evidence="2" type="ORF">BPAY_574</name>
</gene>
<name>A0ABM7EZB9_9FLAO</name>
<feature type="transmembrane region" description="Helical" evidence="1">
    <location>
        <begin position="33"/>
        <end position="54"/>
    </location>
</feature>
<keyword evidence="3" id="KW-1185">Reference proteome</keyword>
<keyword evidence="1" id="KW-0812">Transmembrane</keyword>
<organism evidence="2 3">
    <name type="scientific">Blattabacterium cuenoti BPAY</name>
    <dbReference type="NCBI Taxonomy" id="1457031"/>
    <lineage>
        <taxon>Bacteria</taxon>
        <taxon>Pseudomonadati</taxon>
        <taxon>Bacteroidota</taxon>
        <taxon>Flavobacteriia</taxon>
        <taxon>Flavobacteriales</taxon>
        <taxon>Blattabacteriaceae</taxon>
        <taxon>Blattabacterium</taxon>
    </lineage>
</organism>
<accession>A0ABM7EZB9</accession>
<reference evidence="2 3" key="1">
    <citation type="journal article" date="2015" name="Microbes Environ.">
        <title>An Efficient Strategy Developed for Next-Generation Sequencing of Endosymbiont Genomes Performed Using Crude DNA Isolated from Host Tissues: A Case Study of Blattabacterium cuenoti Inhabiting the Fat Bodies of Cockroaches.</title>
        <authorList>
            <person name="Kinjo Y."/>
            <person name="Saitoh S."/>
            <person name="Tokuda G."/>
        </authorList>
    </citation>
    <scope>NUCLEOTIDE SEQUENCE [LARGE SCALE GENOMIC DNA]</scope>
    <source>
        <strain evidence="2 3">BPAY</strain>
    </source>
</reference>